<feature type="region of interest" description="Disordered" evidence="1">
    <location>
        <begin position="1"/>
        <end position="86"/>
    </location>
</feature>
<keyword evidence="3" id="KW-1185">Reference proteome</keyword>
<accession>A0A3M6UES3</accession>
<dbReference type="Proteomes" id="UP000275408">
    <property type="component" value="Unassembled WGS sequence"/>
</dbReference>
<feature type="non-terminal residue" evidence="2">
    <location>
        <position position="1"/>
    </location>
</feature>
<feature type="compositionally biased region" description="Basic and acidic residues" evidence="1">
    <location>
        <begin position="1"/>
        <end position="16"/>
    </location>
</feature>
<sequence>NVKRSHESTSVEESKKLHASRGNGNERDADRNNVKRSHESTSVEESKKLHASRGDENERDADRSAFNEAGNSRKKKKCQDEKATGN</sequence>
<dbReference type="EMBL" id="RCHS01001682">
    <property type="protein sequence ID" value="RMX52180.1"/>
    <property type="molecule type" value="Genomic_DNA"/>
</dbReference>
<evidence type="ECO:0000256" key="1">
    <source>
        <dbReference type="SAM" id="MobiDB-lite"/>
    </source>
</evidence>
<protein>
    <submittedName>
        <fullName evidence="2">Uncharacterized protein</fullName>
    </submittedName>
</protein>
<reference evidence="2 3" key="1">
    <citation type="journal article" date="2018" name="Sci. Rep.">
        <title>Comparative analysis of the Pocillopora damicornis genome highlights role of immune system in coral evolution.</title>
        <authorList>
            <person name="Cunning R."/>
            <person name="Bay R.A."/>
            <person name="Gillette P."/>
            <person name="Baker A.C."/>
            <person name="Traylor-Knowles N."/>
        </authorList>
    </citation>
    <scope>NUCLEOTIDE SEQUENCE [LARGE SCALE GENOMIC DNA]</scope>
    <source>
        <strain evidence="2">RSMAS</strain>
        <tissue evidence="2">Whole animal</tissue>
    </source>
</reference>
<evidence type="ECO:0000313" key="3">
    <source>
        <dbReference type="Proteomes" id="UP000275408"/>
    </source>
</evidence>
<proteinExistence type="predicted"/>
<comment type="caution">
    <text evidence="2">The sequence shown here is derived from an EMBL/GenBank/DDBJ whole genome shotgun (WGS) entry which is preliminary data.</text>
</comment>
<feature type="compositionally biased region" description="Basic and acidic residues" evidence="1">
    <location>
        <begin position="24"/>
        <end position="65"/>
    </location>
</feature>
<name>A0A3M6UES3_POCDA</name>
<dbReference type="OrthoDB" id="5988074at2759"/>
<organism evidence="2 3">
    <name type="scientific">Pocillopora damicornis</name>
    <name type="common">Cauliflower coral</name>
    <name type="synonym">Millepora damicornis</name>
    <dbReference type="NCBI Taxonomy" id="46731"/>
    <lineage>
        <taxon>Eukaryota</taxon>
        <taxon>Metazoa</taxon>
        <taxon>Cnidaria</taxon>
        <taxon>Anthozoa</taxon>
        <taxon>Hexacorallia</taxon>
        <taxon>Scleractinia</taxon>
        <taxon>Astrocoeniina</taxon>
        <taxon>Pocilloporidae</taxon>
        <taxon>Pocillopora</taxon>
    </lineage>
</organism>
<dbReference type="AlphaFoldDB" id="A0A3M6UES3"/>
<feature type="non-terminal residue" evidence="2">
    <location>
        <position position="86"/>
    </location>
</feature>
<gene>
    <name evidence="2" type="ORF">pdam_00024728</name>
</gene>
<evidence type="ECO:0000313" key="2">
    <source>
        <dbReference type="EMBL" id="RMX52180.1"/>
    </source>
</evidence>